<evidence type="ECO:0000313" key="2">
    <source>
        <dbReference type="EMBL" id="KAK8519677.1"/>
    </source>
</evidence>
<protein>
    <submittedName>
        <fullName evidence="2">Uncharacterized protein</fullName>
    </submittedName>
</protein>
<feature type="compositionally biased region" description="Basic residues" evidence="1">
    <location>
        <begin position="192"/>
        <end position="207"/>
    </location>
</feature>
<dbReference type="EMBL" id="JBBPBM010000050">
    <property type="protein sequence ID" value="KAK8519677.1"/>
    <property type="molecule type" value="Genomic_DNA"/>
</dbReference>
<evidence type="ECO:0000256" key="1">
    <source>
        <dbReference type="SAM" id="MobiDB-lite"/>
    </source>
</evidence>
<feature type="compositionally biased region" description="Polar residues" evidence="1">
    <location>
        <begin position="177"/>
        <end position="191"/>
    </location>
</feature>
<evidence type="ECO:0000313" key="3">
    <source>
        <dbReference type="Proteomes" id="UP001472677"/>
    </source>
</evidence>
<sequence length="207" mass="23074">MDVAHVVPIQVAMSTPSQSEETEAPTPVVNPEDPADSDLVDSDPATPPAEPQGSSSAASTAQGSFAAPSPPPPTTDLQPSPPKRRRRYQVILSDSDDEYAMAATLFTKSDQFLVLIYLLQRHNTWIASHGEEKNFTLRRMHDPRILWNHVEVPGNRLPKTGSRRILLQAREIPARNGQPSSRLKTQNLPRQQNKHLPRFLPRQVKKT</sequence>
<feature type="region of interest" description="Disordered" evidence="1">
    <location>
        <begin position="1"/>
        <end position="85"/>
    </location>
</feature>
<proteinExistence type="predicted"/>
<organism evidence="2 3">
    <name type="scientific">Hibiscus sabdariffa</name>
    <name type="common">roselle</name>
    <dbReference type="NCBI Taxonomy" id="183260"/>
    <lineage>
        <taxon>Eukaryota</taxon>
        <taxon>Viridiplantae</taxon>
        <taxon>Streptophyta</taxon>
        <taxon>Embryophyta</taxon>
        <taxon>Tracheophyta</taxon>
        <taxon>Spermatophyta</taxon>
        <taxon>Magnoliopsida</taxon>
        <taxon>eudicotyledons</taxon>
        <taxon>Gunneridae</taxon>
        <taxon>Pentapetalae</taxon>
        <taxon>rosids</taxon>
        <taxon>malvids</taxon>
        <taxon>Malvales</taxon>
        <taxon>Malvaceae</taxon>
        <taxon>Malvoideae</taxon>
        <taxon>Hibiscus</taxon>
    </lineage>
</organism>
<feature type="region of interest" description="Disordered" evidence="1">
    <location>
        <begin position="173"/>
        <end position="207"/>
    </location>
</feature>
<comment type="caution">
    <text evidence="2">The sequence shown here is derived from an EMBL/GenBank/DDBJ whole genome shotgun (WGS) entry which is preliminary data.</text>
</comment>
<feature type="compositionally biased region" description="Low complexity" evidence="1">
    <location>
        <begin position="52"/>
        <end position="67"/>
    </location>
</feature>
<accession>A0ABR2CJ67</accession>
<keyword evidence="3" id="KW-1185">Reference proteome</keyword>
<reference evidence="2 3" key="1">
    <citation type="journal article" date="2024" name="G3 (Bethesda)">
        <title>Genome assembly of Hibiscus sabdariffa L. provides insights into metabolisms of medicinal natural products.</title>
        <authorList>
            <person name="Kim T."/>
        </authorList>
    </citation>
    <scope>NUCLEOTIDE SEQUENCE [LARGE SCALE GENOMIC DNA]</scope>
    <source>
        <strain evidence="2">TK-2024</strain>
        <tissue evidence="2">Old leaves</tissue>
    </source>
</reference>
<name>A0ABR2CJ67_9ROSI</name>
<gene>
    <name evidence="2" type="ORF">V6N12_030044</name>
</gene>
<dbReference type="Proteomes" id="UP001472677">
    <property type="component" value="Unassembled WGS sequence"/>
</dbReference>